<dbReference type="Proteomes" id="UP000003755">
    <property type="component" value="Unassembled WGS sequence"/>
</dbReference>
<dbReference type="EMBL" id="ABYU02000056">
    <property type="protein sequence ID" value="EEX20203.1"/>
    <property type="molecule type" value="Genomic_DNA"/>
</dbReference>
<dbReference type="eggNOG" id="COG3238">
    <property type="taxonomic scope" value="Bacteria"/>
</dbReference>
<proteinExistence type="predicted"/>
<protein>
    <recommendedName>
        <fullName evidence="4">DMT family transporter</fullName>
    </recommendedName>
</protein>
<sequence>MKMWGILIALLSGALMSVQGVFNTELTKQTSLWVSTGWVQISAFLVCVAAWLFTGRESVGALMKVENKYILLGGVIGAFITVTVIQSMSSLGPAKAAMLIVIAQLAVAYLIELFGMFGVEKVDFQWRKLLGMAIAIAGIVIFKWEK</sequence>
<evidence type="ECO:0008006" key="4">
    <source>
        <dbReference type="Google" id="ProtNLM"/>
    </source>
</evidence>
<dbReference type="Pfam" id="PF04657">
    <property type="entry name" value="DMT_YdcZ"/>
    <property type="match status" value="1"/>
</dbReference>
<dbReference type="InterPro" id="IPR006750">
    <property type="entry name" value="YdcZ"/>
</dbReference>
<dbReference type="GO" id="GO:0005886">
    <property type="term" value="C:plasma membrane"/>
    <property type="evidence" value="ECO:0007669"/>
    <property type="project" value="TreeGrafter"/>
</dbReference>
<reference evidence="2" key="1">
    <citation type="submission" date="2009-09" db="EMBL/GenBank/DDBJ databases">
        <authorList>
            <person name="Weinstock G."/>
            <person name="Sodergren E."/>
            <person name="Clifton S."/>
            <person name="Fulton L."/>
            <person name="Fulton B."/>
            <person name="Courtney L."/>
            <person name="Fronick C."/>
            <person name="Harrison M."/>
            <person name="Strong C."/>
            <person name="Farmer C."/>
            <person name="Delahaunty K."/>
            <person name="Markovic C."/>
            <person name="Hall O."/>
            <person name="Minx P."/>
            <person name="Tomlinson C."/>
            <person name="Mitreva M."/>
            <person name="Nelson J."/>
            <person name="Hou S."/>
            <person name="Wollam A."/>
            <person name="Pepin K.H."/>
            <person name="Johnson M."/>
            <person name="Bhonagiri V."/>
            <person name="Nash W.E."/>
            <person name="Warren W."/>
            <person name="Chinwalla A."/>
            <person name="Mardis E.R."/>
            <person name="Wilson R.K."/>
        </authorList>
    </citation>
    <scope>NUCLEOTIDE SEQUENCE [LARGE SCALE GENOMIC DNA]</scope>
    <source>
        <strain evidence="2">DSM 20583</strain>
    </source>
</reference>
<keyword evidence="3" id="KW-1185">Reference proteome</keyword>
<evidence type="ECO:0000313" key="3">
    <source>
        <dbReference type="Proteomes" id="UP000003755"/>
    </source>
</evidence>
<keyword evidence="1" id="KW-0472">Membrane</keyword>
<evidence type="ECO:0000313" key="2">
    <source>
        <dbReference type="EMBL" id="EEX20203.1"/>
    </source>
</evidence>
<gene>
    <name evidence="2" type="ORF">BLAHAN_07234</name>
</gene>
<evidence type="ECO:0000256" key="1">
    <source>
        <dbReference type="SAM" id="Phobius"/>
    </source>
</evidence>
<feature type="transmembrane region" description="Helical" evidence="1">
    <location>
        <begin position="30"/>
        <end position="53"/>
    </location>
</feature>
<dbReference type="PANTHER" id="PTHR34821:SF3">
    <property type="entry name" value="MEMBRANE PROTEIN"/>
    <property type="match status" value="1"/>
</dbReference>
<accession>C9LCS4</accession>
<organism evidence="2 3">
    <name type="scientific">Blautia hansenii DSM 20583</name>
    <dbReference type="NCBI Taxonomy" id="537007"/>
    <lineage>
        <taxon>Bacteria</taxon>
        <taxon>Bacillati</taxon>
        <taxon>Bacillota</taxon>
        <taxon>Clostridia</taxon>
        <taxon>Lachnospirales</taxon>
        <taxon>Lachnospiraceae</taxon>
        <taxon>Blautia</taxon>
    </lineage>
</organism>
<keyword evidence="1" id="KW-0812">Transmembrane</keyword>
<feature type="transmembrane region" description="Helical" evidence="1">
    <location>
        <begin position="69"/>
        <end position="88"/>
    </location>
</feature>
<feature type="transmembrane region" description="Helical" evidence="1">
    <location>
        <begin position="94"/>
        <end position="114"/>
    </location>
</feature>
<name>C9LCS4_BLAHA</name>
<dbReference type="STRING" id="537007.BLAHAN_07234"/>
<dbReference type="HOGENOM" id="CLU_068878_4_0_9"/>
<dbReference type="AlphaFoldDB" id="C9LCS4"/>
<keyword evidence="1" id="KW-1133">Transmembrane helix</keyword>
<dbReference type="PANTHER" id="PTHR34821">
    <property type="entry name" value="INNER MEMBRANE PROTEIN YDCZ"/>
    <property type="match status" value="1"/>
</dbReference>
<comment type="caution">
    <text evidence="2">The sequence shown here is derived from an EMBL/GenBank/DDBJ whole genome shotgun (WGS) entry which is preliminary data.</text>
</comment>